<evidence type="ECO:0000256" key="4">
    <source>
        <dbReference type="ARBA" id="ARBA00022723"/>
    </source>
</evidence>
<dbReference type="Pfam" id="PF05649">
    <property type="entry name" value="Peptidase_M13_N"/>
    <property type="match status" value="1"/>
</dbReference>
<dbReference type="PANTHER" id="PTHR11733:SF167">
    <property type="entry name" value="FI17812P1-RELATED"/>
    <property type="match status" value="1"/>
</dbReference>
<feature type="domain" description="Peptidase M13 N-terminal" evidence="9">
    <location>
        <begin position="33"/>
        <end position="288"/>
    </location>
</feature>
<feature type="domain" description="Peptidase M13 C-terminal" evidence="8">
    <location>
        <begin position="371"/>
        <end position="599"/>
    </location>
</feature>
<evidence type="ECO:0000256" key="6">
    <source>
        <dbReference type="ARBA" id="ARBA00022833"/>
    </source>
</evidence>
<keyword evidence="7" id="KW-0482">Metalloprotease</keyword>
<gene>
    <name evidence="10" type="ORF">HBR001_LOCUS2714</name>
</gene>
<dbReference type="InterPro" id="IPR000718">
    <property type="entry name" value="Peptidase_M13"/>
</dbReference>
<evidence type="ECO:0000313" key="11">
    <source>
        <dbReference type="Proteomes" id="UP001162031"/>
    </source>
</evidence>
<accession>A0AAV0TK97</accession>
<reference evidence="10" key="1">
    <citation type="submission" date="2022-12" db="EMBL/GenBank/DDBJ databases">
        <authorList>
            <person name="Webb A."/>
        </authorList>
    </citation>
    <scope>NUCLEOTIDE SEQUENCE</scope>
    <source>
        <strain evidence="10">Hp1</strain>
    </source>
</reference>
<proteinExistence type="inferred from homology"/>
<keyword evidence="4" id="KW-0479">Metal-binding</keyword>
<evidence type="ECO:0000259" key="9">
    <source>
        <dbReference type="Pfam" id="PF05649"/>
    </source>
</evidence>
<dbReference type="InterPro" id="IPR018497">
    <property type="entry name" value="Peptidase_M13_C"/>
</dbReference>
<evidence type="ECO:0008006" key="12">
    <source>
        <dbReference type="Google" id="ProtNLM"/>
    </source>
</evidence>
<dbReference type="PROSITE" id="PS51885">
    <property type="entry name" value="NEPRILYSIN"/>
    <property type="match status" value="1"/>
</dbReference>
<keyword evidence="6" id="KW-0862">Zinc</keyword>
<dbReference type="GO" id="GO:0046872">
    <property type="term" value="F:metal ion binding"/>
    <property type="evidence" value="ECO:0007669"/>
    <property type="project" value="UniProtKB-KW"/>
</dbReference>
<name>A0AAV0TK97_HYABA</name>
<keyword evidence="5" id="KW-0378">Hydrolase</keyword>
<evidence type="ECO:0000313" key="10">
    <source>
        <dbReference type="EMBL" id="CAI5721816.1"/>
    </source>
</evidence>
<dbReference type="Proteomes" id="UP001162031">
    <property type="component" value="Unassembled WGS sequence"/>
</dbReference>
<dbReference type="InterPro" id="IPR008753">
    <property type="entry name" value="Peptidase_M13_N"/>
</dbReference>
<evidence type="ECO:0000256" key="7">
    <source>
        <dbReference type="ARBA" id="ARBA00023049"/>
    </source>
</evidence>
<evidence type="ECO:0000256" key="3">
    <source>
        <dbReference type="ARBA" id="ARBA00022670"/>
    </source>
</evidence>
<dbReference type="SUPFAM" id="SSF55486">
    <property type="entry name" value="Metalloproteases ('zincins'), catalytic domain"/>
    <property type="match status" value="1"/>
</dbReference>
<dbReference type="CDD" id="cd08662">
    <property type="entry name" value="M13"/>
    <property type="match status" value="1"/>
</dbReference>
<keyword evidence="3" id="KW-0645">Protease</keyword>
<dbReference type="InterPro" id="IPR024079">
    <property type="entry name" value="MetalloPept_cat_dom_sf"/>
</dbReference>
<evidence type="ECO:0000256" key="1">
    <source>
        <dbReference type="ARBA" id="ARBA00001947"/>
    </source>
</evidence>
<evidence type="ECO:0000256" key="5">
    <source>
        <dbReference type="ARBA" id="ARBA00022801"/>
    </source>
</evidence>
<keyword evidence="11" id="KW-1185">Reference proteome</keyword>
<comment type="cofactor">
    <cofactor evidence="1">
        <name>Zn(2+)</name>
        <dbReference type="ChEBI" id="CHEBI:29105"/>
    </cofactor>
</comment>
<evidence type="ECO:0000259" key="8">
    <source>
        <dbReference type="Pfam" id="PF01431"/>
    </source>
</evidence>
<dbReference type="AlphaFoldDB" id="A0AAV0TK97"/>
<dbReference type="Gene3D" id="1.10.1380.10">
    <property type="entry name" value="Neutral endopeptidase , domain2"/>
    <property type="match status" value="2"/>
</dbReference>
<comment type="caution">
    <text evidence="10">The sequence shown here is derived from an EMBL/GenBank/DDBJ whole genome shotgun (WGS) entry which is preliminary data.</text>
</comment>
<dbReference type="GO" id="GO:0004222">
    <property type="term" value="F:metalloendopeptidase activity"/>
    <property type="evidence" value="ECO:0007669"/>
    <property type="project" value="InterPro"/>
</dbReference>
<dbReference type="EMBL" id="CANTFL010000389">
    <property type="protein sequence ID" value="CAI5721816.1"/>
    <property type="molecule type" value="Genomic_DNA"/>
</dbReference>
<sequence length="600" mass="65907">MMLCTPLESLESLPPARPIGYSYGLKTINTSSATADAVSVAFLSPAIQQIAAATSKSEVFQLAGNLSRAGTSFLTQLGVAADAKDATTYALYASQTGLTLPDPQYYMDHKRFDSISDAFHAYVVELFSLIGWKSHKAASQASLVIAFEQALAPLFVAKEKLQDPVASYNRMSVAQAAEEYPLLFAQFVDGTGMLKDLVSRNASMIVRTPSFFERVEELVTGDSVTLDTLKAVLTYQYISTYASTLSEPFVQASFTFFAQTLRGQKTRAPRWKVCLQRVIDNFPDLAGKKSLMHVDWLDEPTRQGALEKLGNMTNRIGCSNLSKHFPYELHGEAPLVENVRIIWEHEFDRAVARIGGPVDRNEWAMTGAAVNAYYQRTTNQIVFPAGILQPPSFSREQHPARNFGAIGSVMGHELTHGFDSSGRFFDGDGNLQDWWSNGTAAEFLQRTDCLVKQYNAFAVNSGADQDKVLGHVNGNYTLGENIADNGGVKLSFHAYQTYIAKQTTELSKVNNKGEATPVLGSQTESDLPADVADKLFFISFAQEFCSKESDASMIRSLATDPHSPAQWRINGVASNSHDFARVFSCPAGSRMNPTTKCQLW</sequence>
<dbReference type="GO" id="GO:0016485">
    <property type="term" value="P:protein processing"/>
    <property type="evidence" value="ECO:0007669"/>
    <property type="project" value="TreeGrafter"/>
</dbReference>
<comment type="similarity">
    <text evidence="2">Belongs to the peptidase M13 family.</text>
</comment>
<dbReference type="PANTHER" id="PTHR11733">
    <property type="entry name" value="ZINC METALLOPROTEASE FAMILY M13 NEPRILYSIN-RELATED"/>
    <property type="match status" value="1"/>
</dbReference>
<dbReference type="Gene3D" id="3.40.390.10">
    <property type="entry name" value="Collagenase (Catalytic Domain)"/>
    <property type="match status" value="1"/>
</dbReference>
<organism evidence="10 11">
    <name type="scientific">Hyaloperonospora brassicae</name>
    <name type="common">Brassica downy mildew</name>
    <name type="synonym">Peronospora brassicae</name>
    <dbReference type="NCBI Taxonomy" id="162125"/>
    <lineage>
        <taxon>Eukaryota</taxon>
        <taxon>Sar</taxon>
        <taxon>Stramenopiles</taxon>
        <taxon>Oomycota</taxon>
        <taxon>Peronosporomycetes</taxon>
        <taxon>Peronosporales</taxon>
        <taxon>Peronosporaceae</taxon>
        <taxon>Hyaloperonospora</taxon>
    </lineage>
</organism>
<dbReference type="Pfam" id="PF01431">
    <property type="entry name" value="Peptidase_M13"/>
    <property type="match status" value="1"/>
</dbReference>
<dbReference type="InterPro" id="IPR042089">
    <property type="entry name" value="Peptidase_M13_dom_2"/>
</dbReference>
<dbReference type="PRINTS" id="PR00786">
    <property type="entry name" value="NEPRILYSIN"/>
</dbReference>
<evidence type="ECO:0000256" key="2">
    <source>
        <dbReference type="ARBA" id="ARBA00007357"/>
    </source>
</evidence>
<dbReference type="GO" id="GO:0005886">
    <property type="term" value="C:plasma membrane"/>
    <property type="evidence" value="ECO:0007669"/>
    <property type="project" value="TreeGrafter"/>
</dbReference>
<protein>
    <recommendedName>
        <fullName evidence="12">Peptidase M13 C-terminal domain-containing protein</fullName>
    </recommendedName>
</protein>